<dbReference type="PANTHER" id="PTHR42912:SF95">
    <property type="entry name" value="METHYLTRANSFERASE TYPE 11 DOMAIN-CONTAINING PROTEIN"/>
    <property type="match status" value="1"/>
</dbReference>
<accession>A0A841SI26</accession>
<sequence length="204" mass="21998">MNDIQTSYNTAAADYHSMLKNLLADGVAERMMLSYFTELLPSGPVADLGCGTGRVTAHLAATGLDVFGLDLTPGMIEVARAAYPGLRFDVGSIFDLDLKADSLAGALLWYSLVHTPRADLPAAFAEVHRVLQPGGHLVYAFKAGSDTYHLTSGYGHAIDLDVYLQEPADMAALLAETGFEEVARLVHAPEWGEKQSQAYLLVRK</sequence>
<dbReference type="SUPFAM" id="SSF53335">
    <property type="entry name" value="S-adenosyl-L-methionine-dependent methyltransferases"/>
    <property type="match status" value="1"/>
</dbReference>
<comment type="caution">
    <text evidence="2">The sequence shown here is derived from an EMBL/GenBank/DDBJ whole genome shotgun (WGS) entry which is preliminary data.</text>
</comment>
<dbReference type="InterPro" id="IPR041698">
    <property type="entry name" value="Methyltransf_25"/>
</dbReference>
<dbReference type="InterPro" id="IPR029063">
    <property type="entry name" value="SAM-dependent_MTases_sf"/>
</dbReference>
<proteinExistence type="predicted"/>
<dbReference type="InterPro" id="IPR050508">
    <property type="entry name" value="Methyltransf_Superfamily"/>
</dbReference>
<gene>
    <name evidence="2" type="ORF">HNR71_004857</name>
</gene>
<dbReference type="Gene3D" id="3.40.50.150">
    <property type="entry name" value="Vaccinia Virus protein VP39"/>
    <property type="match status" value="1"/>
</dbReference>
<keyword evidence="2" id="KW-0808">Transferase</keyword>
<organism evidence="2 3">
    <name type="scientific">Kribbella sandramycini</name>
    <dbReference type="NCBI Taxonomy" id="60450"/>
    <lineage>
        <taxon>Bacteria</taxon>
        <taxon>Bacillati</taxon>
        <taxon>Actinomycetota</taxon>
        <taxon>Actinomycetes</taxon>
        <taxon>Propionibacteriales</taxon>
        <taxon>Kribbellaceae</taxon>
        <taxon>Kribbella</taxon>
    </lineage>
</organism>
<evidence type="ECO:0000313" key="3">
    <source>
        <dbReference type="Proteomes" id="UP000553957"/>
    </source>
</evidence>
<dbReference type="CDD" id="cd02440">
    <property type="entry name" value="AdoMet_MTases"/>
    <property type="match status" value="1"/>
</dbReference>
<dbReference type="PANTHER" id="PTHR42912">
    <property type="entry name" value="METHYLTRANSFERASE"/>
    <property type="match status" value="1"/>
</dbReference>
<dbReference type="GO" id="GO:0008168">
    <property type="term" value="F:methyltransferase activity"/>
    <property type="evidence" value="ECO:0007669"/>
    <property type="project" value="UniProtKB-KW"/>
</dbReference>
<dbReference type="AlphaFoldDB" id="A0A841SI26"/>
<keyword evidence="2" id="KW-0489">Methyltransferase</keyword>
<dbReference type="EMBL" id="JACHKF010000001">
    <property type="protein sequence ID" value="MBB6569220.1"/>
    <property type="molecule type" value="Genomic_DNA"/>
</dbReference>
<name>A0A841SI26_9ACTN</name>
<dbReference type="Pfam" id="PF13649">
    <property type="entry name" value="Methyltransf_25"/>
    <property type="match status" value="1"/>
</dbReference>
<feature type="domain" description="Methyltransferase" evidence="1">
    <location>
        <begin position="45"/>
        <end position="135"/>
    </location>
</feature>
<dbReference type="RefSeq" id="WP_337796593.1">
    <property type="nucleotide sequence ID" value="NZ_BAAAGT010000002.1"/>
</dbReference>
<dbReference type="GO" id="GO:0032259">
    <property type="term" value="P:methylation"/>
    <property type="evidence" value="ECO:0007669"/>
    <property type="project" value="UniProtKB-KW"/>
</dbReference>
<dbReference type="Proteomes" id="UP000553957">
    <property type="component" value="Unassembled WGS sequence"/>
</dbReference>
<protein>
    <submittedName>
        <fullName evidence="2">SAM-dependent methyltransferase</fullName>
    </submittedName>
</protein>
<reference evidence="2 3" key="1">
    <citation type="submission" date="2020-08" db="EMBL/GenBank/DDBJ databases">
        <title>Sequencing the genomes of 1000 actinobacteria strains.</title>
        <authorList>
            <person name="Klenk H.-P."/>
        </authorList>
    </citation>
    <scope>NUCLEOTIDE SEQUENCE [LARGE SCALE GENOMIC DNA]</scope>
    <source>
        <strain evidence="2 3">DSM 15626</strain>
    </source>
</reference>
<evidence type="ECO:0000259" key="1">
    <source>
        <dbReference type="Pfam" id="PF13649"/>
    </source>
</evidence>
<evidence type="ECO:0000313" key="2">
    <source>
        <dbReference type="EMBL" id="MBB6569220.1"/>
    </source>
</evidence>